<comment type="catalytic activity">
    <reaction evidence="4 6">
        <text>L-aspartyl-tRNA(Asn) + L-glutamine + ATP + H2O = L-asparaginyl-tRNA(Asn) + L-glutamate + ADP + phosphate + 2 H(+)</text>
        <dbReference type="Rhea" id="RHEA:14513"/>
        <dbReference type="Rhea" id="RHEA-COMP:9674"/>
        <dbReference type="Rhea" id="RHEA-COMP:9677"/>
        <dbReference type="ChEBI" id="CHEBI:15377"/>
        <dbReference type="ChEBI" id="CHEBI:15378"/>
        <dbReference type="ChEBI" id="CHEBI:29985"/>
        <dbReference type="ChEBI" id="CHEBI:30616"/>
        <dbReference type="ChEBI" id="CHEBI:43474"/>
        <dbReference type="ChEBI" id="CHEBI:58359"/>
        <dbReference type="ChEBI" id="CHEBI:78515"/>
        <dbReference type="ChEBI" id="CHEBI:78516"/>
        <dbReference type="ChEBI" id="CHEBI:456216"/>
    </reaction>
</comment>
<name>A0ABM9C5Z9_9BACL</name>
<reference evidence="7" key="1">
    <citation type="submission" date="2022-01" db="EMBL/GenBank/DDBJ databases">
        <authorList>
            <person name="Criscuolo A."/>
        </authorList>
    </citation>
    <scope>NUCLEOTIDE SEQUENCE</scope>
    <source>
        <strain evidence="7">CIP111893</strain>
    </source>
</reference>
<comment type="catalytic activity">
    <reaction evidence="5 6">
        <text>L-glutamyl-tRNA(Gln) + L-glutamine + ATP + H2O = L-glutaminyl-tRNA(Gln) + L-glutamate + ADP + phosphate + H(+)</text>
        <dbReference type="Rhea" id="RHEA:17521"/>
        <dbReference type="Rhea" id="RHEA-COMP:9681"/>
        <dbReference type="Rhea" id="RHEA-COMP:9684"/>
        <dbReference type="ChEBI" id="CHEBI:15377"/>
        <dbReference type="ChEBI" id="CHEBI:15378"/>
        <dbReference type="ChEBI" id="CHEBI:29985"/>
        <dbReference type="ChEBI" id="CHEBI:30616"/>
        <dbReference type="ChEBI" id="CHEBI:43474"/>
        <dbReference type="ChEBI" id="CHEBI:58359"/>
        <dbReference type="ChEBI" id="CHEBI:78520"/>
        <dbReference type="ChEBI" id="CHEBI:78521"/>
        <dbReference type="ChEBI" id="CHEBI:456216"/>
    </reaction>
</comment>
<evidence type="ECO:0000256" key="6">
    <source>
        <dbReference type="HAMAP-Rule" id="MF_00122"/>
    </source>
</evidence>
<evidence type="ECO:0000313" key="7">
    <source>
        <dbReference type="EMBL" id="CAH1205081.1"/>
    </source>
</evidence>
<keyword evidence="6" id="KW-0648">Protein biosynthesis</keyword>
<dbReference type="NCBIfam" id="TIGR00135">
    <property type="entry name" value="gatC"/>
    <property type="match status" value="1"/>
</dbReference>
<dbReference type="Pfam" id="PF02686">
    <property type="entry name" value="GatC"/>
    <property type="match status" value="1"/>
</dbReference>
<dbReference type="SUPFAM" id="SSF141000">
    <property type="entry name" value="Glu-tRNAGln amidotransferase C subunit"/>
    <property type="match status" value="1"/>
</dbReference>
<dbReference type="EC" id="6.3.5.-" evidence="6"/>
<organism evidence="7 8">
    <name type="scientific">Paenibacillus plantiphilus</name>
    <dbReference type="NCBI Taxonomy" id="2905650"/>
    <lineage>
        <taxon>Bacteria</taxon>
        <taxon>Bacillati</taxon>
        <taxon>Bacillota</taxon>
        <taxon>Bacilli</taxon>
        <taxon>Bacillales</taxon>
        <taxon>Paenibacillaceae</taxon>
        <taxon>Paenibacillus</taxon>
    </lineage>
</organism>
<comment type="caution">
    <text evidence="7">The sequence shown here is derived from an EMBL/GenBank/DDBJ whole genome shotgun (WGS) entry which is preliminary data.</text>
</comment>
<accession>A0ABM9C5Z9</accession>
<dbReference type="PANTHER" id="PTHR15004:SF0">
    <property type="entry name" value="GLUTAMYL-TRNA(GLN) AMIDOTRANSFERASE SUBUNIT C, MITOCHONDRIAL"/>
    <property type="match status" value="1"/>
</dbReference>
<evidence type="ECO:0000256" key="5">
    <source>
        <dbReference type="ARBA" id="ARBA00047913"/>
    </source>
</evidence>
<comment type="function">
    <text evidence="3 6">Allows the formation of correctly charged Asn-tRNA(Asn) or Gln-tRNA(Gln) through the transamidation of misacylated Asp-tRNA(Asn) or Glu-tRNA(Gln) in organisms which lack either or both of asparaginyl-tRNA or glutaminyl-tRNA synthetases. The reaction takes place in the presence of glutamine and ATP through an activated phospho-Asp-tRNA(Asn) or phospho-Glu-tRNA(Gln).</text>
</comment>
<dbReference type="GO" id="GO:0016874">
    <property type="term" value="F:ligase activity"/>
    <property type="evidence" value="ECO:0007669"/>
    <property type="project" value="UniProtKB-KW"/>
</dbReference>
<dbReference type="HAMAP" id="MF_00122">
    <property type="entry name" value="GatC"/>
    <property type="match status" value="1"/>
</dbReference>
<dbReference type="InterPro" id="IPR036113">
    <property type="entry name" value="Asp/Glu-ADT_sf_sub_c"/>
</dbReference>
<dbReference type="PANTHER" id="PTHR15004">
    <property type="entry name" value="GLUTAMYL-TRNA(GLN) AMIDOTRANSFERASE SUBUNIT C, MITOCHONDRIAL"/>
    <property type="match status" value="1"/>
</dbReference>
<evidence type="ECO:0000313" key="8">
    <source>
        <dbReference type="Proteomes" id="UP000838686"/>
    </source>
</evidence>
<proteinExistence type="inferred from homology"/>
<evidence type="ECO:0000256" key="4">
    <source>
        <dbReference type="ARBA" id="ARBA00047380"/>
    </source>
</evidence>
<evidence type="ECO:0000256" key="1">
    <source>
        <dbReference type="ARBA" id="ARBA00010757"/>
    </source>
</evidence>
<keyword evidence="6" id="KW-0067">ATP-binding</keyword>
<evidence type="ECO:0000256" key="2">
    <source>
        <dbReference type="ARBA" id="ARBA00011123"/>
    </source>
</evidence>
<sequence>MNGGEDAPMSITVKDVEHVANLARLELSEGEKEQFTGQLNAILKYAEKLNELDTEQVEPTSHVLPVTNVMRDDVVKESVTVEIALKNAPDEEDGQFKVPAVLE</sequence>
<evidence type="ECO:0000256" key="3">
    <source>
        <dbReference type="ARBA" id="ARBA00024799"/>
    </source>
</evidence>
<gene>
    <name evidence="6 7" type="primary">gatC</name>
    <name evidence="7" type="ORF">PAECIP111893_02284</name>
</gene>
<keyword evidence="8" id="KW-1185">Reference proteome</keyword>
<comment type="subunit">
    <text evidence="2 6">Heterotrimer of A, B and C subunits.</text>
</comment>
<dbReference type="InterPro" id="IPR003837">
    <property type="entry name" value="GatC"/>
</dbReference>
<keyword evidence="6 7" id="KW-0436">Ligase</keyword>
<dbReference type="EMBL" id="CAKMMF010000011">
    <property type="protein sequence ID" value="CAH1205081.1"/>
    <property type="molecule type" value="Genomic_DNA"/>
</dbReference>
<dbReference type="Proteomes" id="UP000838686">
    <property type="component" value="Unassembled WGS sequence"/>
</dbReference>
<comment type="similarity">
    <text evidence="1 6">Belongs to the GatC family.</text>
</comment>
<dbReference type="Gene3D" id="1.10.20.60">
    <property type="entry name" value="Glu-tRNAGln amidotransferase C subunit, N-terminal domain"/>
    <property type="match status" value="1"/>
</dbReference>
<protein>
    <recommendedName>
        <fullName evidence="6">Aspartyl/glutamyl-tRNA(Asn/Gln) amidotransferase subunit C</fullName>
        <shortName evidence="6">Asp/Glu-ADT subunit C</shortName>
        <ecNumber evidence="6">6.3.5.-</ecNumber>
    </recommendedName>
</protein>
<keyword evidence="6" id="KW-0547">Nucleotide-binding</keyword>